<dbReference type="Gene3D" id="2.30.39.10">
    <property type="entry name" value="Alpha-1-antitrypsin, domain 1"/>
    <property type="match status" value="1"/>
</dbReference>
<gene>
    <name evidence="5" type="ORF">HPBE_LOCUS15788</name>
</gene>
<dbReference type="InterPro" id="IPR042178">
    <property type="entry name" value="Serpin_sf_1"/>
</dbReference>
<dbReference type="InterPro" id="IPR000215">
    <property type="entry name" value="Serpin_fam"/>
</dbReference>
<dbReference type="GO" id="GO:0004867">
    <property type="term" value="F:serine-type endopeptidase inhibitor activity"/>
    <property type="evidence" value="ECO:0007669"/>
    <property type="project" value="InterPro"/>
</dbReference>
<accession>A0A183G340</accession>
<dbReference type="PROSITE" id="PS00284">
    <property type="entry name" value="SERPIN"/>
    <property type="match status" value="1"/>
</dbReference>
<dbReference type="SMART" id="SM00093">
    <property type="entry name" value="SERPIN"/>
    <property type="match status" value="1"/>
</dbReference>
<dbReference type="EMBL" id="UZAH01029045">
    <property type="protein sequence ID" value="VDP03938.1"/>
    <property type="molecule type" value="Genomic_DNA"/>
</dbReference>
<evidence type="ECO:0000256" key="3">
    <source>
        <dbReference type="SAM" id="MobiDB-lite"/>
    </source>
</evidence>
<evidence type="ECO:0000256" key="2">
    <source>
        <dbReference type="RuleBase" id="RU000411"/>
    </source>
</evidence>
<dbReference type="PANTHER" id="PTHR11461">
    <property type="entry name" value="SERINE PROTEASE INHIBITOR, SERPIN"/>
    <property type="match status" value="1"/>
</dbReference>
<feature type="region of interest" description="Disordered" evidence="3">
    <location>
        <begin position="1"/>
        <end position="22"/>
    </location>
</feature>
<evidence type="ECO:0000313" key="6">
    <source>
        <dbReference type="Proteomes" id="UP000050761"/>
    </source>
</evidence>
<sequence>MIQAGAKNRTKSEIDNVIGRGSSDTAAQQHYSELFRKIQSDHKGVKSRIANGLFVNKQYHLEENYTQAIAEKYGAMVRSLDFRKLDNAVKEVNDFVKNATDGKIKDIVNEQEFKGVEFMRHSRTTRMYAEDEDVQVLSLPYLDMSYAFNIILPKQRFGLRKMIEEVDGKKIQNLLSKVKETFVSVIIPKMKVETRCSNLKKMLITMGVSRVFTGDAELSGIVKDLPLHISNIAHRAIIEVNENGTMAAAVSLAPLRPMRLNLNEPKEFLADHPFLFILTKDKNPLFMGQFA</sequence>
<evidence type="ECO:0000259" key="4">
    <source>
        <dbReference type="SMART" id="SM00093"/>
    </source>
</evidence>
<dbReference type="InterPro" id="IPR036186">
    <property type="entry name" value="Serpin_sf"/>
</dbReference>
<reference evidence="5 6" key="1">
    <citation type="submission" date="2018-11" db="EMBL/GenBank/DDBJ databases">
        <authorList>
            <consortium name="Pathogen Informatics"/>
        </authorList>
    </citation>
    <scope>NUCLEOTIDE SEQUENCE [LARGE SCALE GENOMIC DNA]</scope>
</reference>
<dbReference type="GO" id="GO:0005615">
    <property type="term" value="C:extracellular space"/>
    <property type="evidence" value="ECO:0007669"/>
    <property type="project" value="InterPro"/>
</dbReference>
<evidence type="ECO:0000313" key="7">
    <source>
        <dbReference type="WBParaSite" id="HPBE_0001578901-mRNA-1"/>
    </source>
</evidence>
<dbReference type="InterPro" id="IPR023796">
    <property type="entry name" value="Serpin_dom"/>
</dbReference>
<dbReference type="InterPro" id="IPR042185">
    <property type="entry name" value="Serpin_sf_2"/>
</dbReference>
<evidence type="ECO:0000256" key="1">
    <source>
        <dbReference type="ARBA" id="ARBA00009500"/>
    </source>
</evidence>
<dbReference type="Proteomes" id="UP000050761">
    <property type="component" value="Unassembled WGS sequence"/>
</dbReference>
<comment type="similarity">
    <text evidence="1 2">Belongs to the serpin family.</text>
</comment>
<name>A0A183G340_HELPZ</name>
<dbReference type="Pfam" id="PF00079">
    <property type="entry name" value="Serpin"/>
    <property type="match status" value="1"/>
</dbReference>
<dbReference type="OrthoDB" id="9518664at2759"/>
<dbReference type="Gene3D" id="3.30.497.10">
    <property type="entry name" value="Antithrombin, subunit I, domain 2"/>
    <property type="match status" value="1"/>
</dbReference>
<feature type="domain" description="Serpin" evidence="4">
    <location>
        <begin position="1"/>
        <end position="291"/>
    </location>
</feature>
<dbReference type="WBParaSite" id="HPBE_0001578901-mRNA-1">
    <property type="protein sequence ID" value="HPBE_0001578901-mRNA-1"/>
    <property type="gene ID" value="HPBE_0001578901"/>
</dbReference>
<proteinExistence type="inferred from homology"/>
<evidence type="ECO:0000313" key="5">
    <source>
        <dbReference type="EMBL" id="VDP03938.1"/>
    </source>
</evidence>
<reference evidence="7" key="2">
    <citation type="submission" date="2019-09" db="UniProtKB">
        <authorList>
            <consortium name="WormBaseParasite"/>
        </authorList>
    </citation>
    <scope>IDENTIFICATION</scope>
</reference>
<dbReference type="PANTHER" id="PTHR11461:SF211">
    <property type="entry name" value="GH10112P-RELATED"/>
    <property type="match status" value="1"/>
</dbReference>
<dbReference type="SUPFAM" id="SSF56574">
    <property type="entry name" value="Serpins"/>
    <property type="match status" value="1"/>
</dbReference>
<dbReference type="AlphaFoldDB" id="A0A183G340"/>
<keyword evidence="6" id="KW-1185">Reference proteome</keyword>
<dbReference type="InterPro" id="IPR023795">
    <property type="entry name" value="Serpin_CS"/>
</dbReference>
<dbReference type="Gene3D" id="6.20.40.10">
    <property type="match status" value="1"/>
</dbReference>
<accession>A0A3P8B2Y2</accession>
<organism evidence="6 7">
    <name type="scientific">Heligmosomoides polygyrus</name>
    <name type="common">Parasitic roundworm</name>
    <dbReference type="NCBI Taxonomy" id="6339"/>
    <lineage>
        <taxon>Eukaryota</taxon>
        <taxon>Metazoa</taxon>
        <taxon>Ecdysozoa</taxon>
        <taxon>Nematoda</taxon>
        <taxon>Chromadorea</taxon>
        <taxon>Rhabditida</taxon>
        <taxon>Rhabditina</taxon>
        <taxon>Rhabditomorpha</taxon>
        <taxon>Strongyloidea</taxon>
        <taxon>Heligmosomidae</taxon>
        <taxon>Heligmosomoides</taxon>
    </lineage>
</organism>
<protein>
    <submittedName>
        <fullName evidence="7">SERPIN domain-containing protein</fullName>
    </submittedName>
</protein>